<dbReference type="PROSITE" id="PS01091">
    <property type="entry name" value="TATD_3"/>
    <property type="match status" value="1"/>
</dbReference>
<keyword evidence="4" id="KW-1185">Reference proteome</keyword>
<gene>
    <name evidence="3" type="ORF">NQT62_12765</name>
</gene>
<comment type="caution">
    <text evidence="3">The sequence shown here is derived from an EMBL/GenBank/DDBJ whole genome shotgun (WGS) entry which is preliminary data.</text>
</comment>
<dbReference type="GO" id="GO:0016787">
    <property type="term" value="F:hydrolase activity"/>
    <property type="evidence" value="ECO:0007669"/>
    <property type="project" value="UniProtKB-KW"/>
</dbReference>
<dbReference type="CDD" id="cd01310">
    <property type="entry name" value="TatD_DNAse"/>
    <property type="match status" value="1"/>
</dbReference>
<proteinExistence type="inferred from homology"/>
<evidence type="ECO:0000313" key="4">
    <source>
        <dbReference type="Proteomes" id="UP001204142"/>
    </source>
</evidence>
<dbReference type="SUPFAM" id="SSF51556">
    <property type="entry name" value="Metallo-dependent hydrolases"/>
    <property type="match status" value="1"/>
</dbReference>
<dbReference type="InterPro" id="IPR018228">
    <property type="entry name" value="DNase_TatD-rel_CS"/>
</dbReference>
<organism evidence="3 4">
    <name type="scientific">Limnobacter humi</name>
    <dbReference type="NCBI Taxonomy" id="1778671"/>
    <lineage>
        <taxon>Bacteria</taxon>
        <taxon>Pseudomonadati</taxon>
        <taxon>Pseudomonadota</taxon>
        <taxon>Betaproteobacteria</taxon>
        <taxon>Burkholderiales</taxon>
        <taxon>Burkholderiaceae</taxon>
        <taxon>Limnobacter</taxon>
    </lineage>
</organism>
<dbReference type="InterPro" id="IPR001130">
    <property type="entry name" value="TatD-like"/>
</dbReference>
<protein>
    <submittedName>
        <fullName evidence="3">TatD family hydrolase</fullName>
    </submittedName>
</protein>
<dbReference type="Proteomes" id="UP001204142">
    <property type="component" value="Unassembled WGS sequence"/>
</dbReference>
<dbReference type="PROSITE" id="PS01090">
    <property type="entry name" value="TATD_2"/>
    <property type="match status" value="1"/>
</dbReference>
<keyword evidence="2 3" id="KW-0378">Hydrolase</keyword>
<dbReference type="Gene3D" id="3.20.20.140">
    <property type="entry name" value="Metal-dependent hydrolases"/>
    <property type="match status" value="1"/>
</dbReference>
<dbReference type="PANTHER" id="PTHR46124:SF2">
    <property type="entry name" value="D-AMINOACYL-TRNA DEACYLASE"/>
    <property type="match status" value="1"/>
</dbReference>
<evidence type="ECO:0000313" key="3">
    <source>
        <dbReference type="EMBL" id="MCQ8897305.1"/>
    </source>
</evidence>
<dbReference type="PANTHER" id="PTHR46124">
    <property type="entry name" value="D-AMINOACYL-TRNA DEACYLASE"/>
    <property type="match status" value="1"/>
</dbReference>
<sequence length="277" mass="30922">MMTNPAANHGKLNNMWTDTHLHLDAQEYDHDRMAVVSRALKEHVNRFVLPAVHADHFNALIALAHRTPGAVYCLGIHPLFVHQSTDYHLDTLRDALQQNRDDPLLAGVGEIGLDGFVPGLDWNRQVKFFHAQLKMARDFDLPVVMHVRKAQDPILKGLRMFKPTSGIAHAFNGSFQQADHFLNLQMKLGFGGACTFTRALQLRRLAADLPAEALVLETDGPDIAPEWINRQRNEPAHLPRIATVIAALRGKELTELARIVHNNTIDALPALARIPIA</sequence>
<dbReference type="Pfam" id="PF01026">
    <property type="entry name" value="TatD_DNase"/>
    <property type="match status" value="1"/>
</dbReference>
<dbReference type="PIRSF" id="PIRSF005902">
    <property type="entry name" value="DNase_TatD"/>
    <property type="match status" value="1"/>
</dbReference>
<name>A0ABT1WIH0_9BURK</name>
<accession>A0ABT1WIH0</accession>
<comment type="similarity">
    <text evidence="1">Belongs to the metallo-dependent hydrolases superfamily. TatD-type hydrolase family.</text>
</comment>
<dbReference type="EMBL" id="JANIGO010000004">
    <property type="protein sequence ID" value="MCQ8897305.1"/>
    <property type="molecule type" value="Genomic_DNA"/>
</dbReference>
<reference evidence="3 4" key="1">
    <citation type="submission" date="2022-07" db="EMBL/GenBank/DDBJ databases">
        <authorList>
            <person name="Xamxidin M."/>
            <person name="Wu M."/>
        </authorList>
    </citation>
    <scope>NUCLEOTIDE SEQUENCE [LARGE SCALE GENOMIC DNA]</scope>
    <source>
        <strain evidence="3 4">NBRC 111650</strain>
    </source>
</reference>
<dbReference type="InterPro" id="IPR032466">
    <property type="entry name" value="Metal_Hydrolase"/>
</dbReference>
<evidence type="ECO:0000256" key="2">
    <source>
        <dbReference type="ARBA" id="ARBA00022801"/>
    </source>
</evidence>
<evidence type="ECO:0000256" key="1">
    <source>
        <dbReference type="ARBA" id="ARBA00009275"/>
    </source>
</evidence>